<evidence type="ECO:0000313" key="1">
    <source>
        <dbReference type="EMBL" id="DAF57595.1"/>
    </source>
</evidence>
<protein>
    <submittedName>
        <fullName evidence="1">Uncharacterized protein</fullName>
    </submittedName>
</protein>
<sequence length="111" mass="12503">MQNKNFTIGEIINAKGVTIVKRTSKDGSITLSIRHGKVQEQKEGKPYSRMKDYFRRLDAAAKAEKGKAATAGKDMDYLFKSDKEMKDRKPAFEMQNGIPCFVKDKKKEAAA</sequence>
<dbReference type="EMBL" id="BK032734">
    <property type="protein sequence ID" value="DAF57595.1"/>
    <property type="molecule type" value="Genomic_DNA"/>
</dbReference>
<reference evidence="1" key="1">
    <citation type="journal article" date="2021" name="Proc. Natl. Acad. Sci. U.S.A.">
        <title>A Catalog of Tens of Thousands of Viruses from Human Metagenomes Reveals Hidden Associations with Chronic Diseases.</title>
        <authorList>
            <person name="Tisza M.J."/>
            <person name="Buck C.B."/>
        </authorList>
    </citation>
    <scope>NUCLEOTIDE SEQUENCE</scope>
    <source>
        <strain evidence="1">CtqfO1</strain>
    </source>
</reference>
<name>A0A8S5T3K3_9CAUD</name>
<accession>A0A8S5T3K3</accession>
<proteinExistence type="predicted"/>
<organism evidence="1">
    <name type="scientific">Myoviridae sp. ctqfO1</name>
    <dbReference type="NCBI Taxonomy" id="2827710"/>
    <lineage>
        <taxon>Viruses</taxon>
        <taxon>Duplodnaviria</taxon>
        <taxon>Heunggongvirae</taxon>
        <taxon>Uroviricota</taxon>
        <taxon>Caudoviricetes</taxon>
    </lineage>
</organism>